<evidence type="ECO:0000313" key="2">
    <source>
        <dbReference type="EMBL" id="KII66419.1"/>
    </source>
</evidence>
<dbReference type="InterPro" id="IPR017441">
    <property type="entry name" value="Protein_kinase_ATP_BS"/>
</dbReference>
<protein>
    <recommendedName>
        <fullName evidence="4">Protein kinase domain-containing protein</fullName>
    </recommendedName>
</protein>
<dbReference type="AlphaFoldDB" id="A0A0C2ILU5"/>
<keyword evidence="3" id="KW-1185">Reference proteome</keyword>
<dbReference type="Gene3D" id="3.30.200.20">
    <property type="entry name" value="Phosphorylase Kinase, domain 1"/>
    <property type="match status" value="1"/>
</dbReference>
<evidence type="ECO:0000256" key="1">
    <source>
        <dbReference type="PROSITE-ProRule" id="PRU10141"/>
    </source>
</evidence>
<dbReference type="PROSITE" id="PS00107">
    <property type="entry name" value="PROTEIN_KINASE_ATP"/>
    <property type="match status" value="1"/>
</dbReference>
<proteinExistence type="predicted"/>
<feature type="binding site" evidence="1">
    <location>
        <position position="87"/>
    </location>
    <ligand>
        <name>ATP</name>
        <dbReference type="ChEBI" id="CHEBI:30616"/>
    </ligand>
</feature>
<gene>
    <name evidence="2" type="ORF">RF11_02063</name>
</gene>
<evidence type="ECO:0000313" key="3">
    <source>
        <dbReference type="Proteomes" id="UP000031668"/>
    </source>
</evidence>
<name>A0A0C2ILU5_THEKT</name>
<keyword evidence="1" id="KW-0067">ATP-binding</keyword>
<dbReference type="EMBL" id="JWZT01003532">
    <property type="protein sequence ID" value="KII66419.1"/>
    <property type="molecule type" value="Genomic_DNA"/>
</dbReference>
<comment type="caution">
    <text evidence="2">The sequence shown here is derived from an EMBL/GenBank/DDBJ whole genome shotgun (WGS) entry which is preliminary data.</text>
</comment>
<keyword evidence="1" id="KW-0547">Nucleotide-binding</keyword>
<dbReference type="GO" id="GO:0005524">
    <property type="term" value="F:ATP binding"/>
    <property type="evidence" value="ECO:0007669"/>
    <property type="project" value="UniProtKB-UniRule"/>
</dbReference>
<dbReference type="InterPro" id="IPR011009">
    <property type="entry name" value="Kinase-like_dom_sf"/>
</dbReference>
<dbReference type="SUPFAM" id="SSF56112">
    <property type="entry name" value="Protein kinase-like (PK-like)"/>
    <property type="match status" value="1"/>
</dbReference>
<organism evidence="2 3">
    <name type="scientific">Thelohanellus kitauei</name>
    <name type="common">Myxosporean</name>
    <dbReference type="NCBI Taxonomy" id="669202"/>
    <lineage>
        <taxon>Eukaryota</taxon>
        <taxon>Metazoa</taxon>
        <taxon>Cnidaria</taxon>
        <taxon>Myxozoa</taxon>
        <taxon>Myxosporea</taxon>
        <taxon>Bivalvulida</taxon>
        <taxon>Platysporina</taxon>
        <taxon>Myxobolidae</taxon>
        <taxon>Thelohanellus</taxon>
    </lineage>
</organism>
<accession>A0A0C2ILU5</accession>
<reference evidence="2 3" key="1">
    <citation type="journal article" date="2014" name="Genome Biol. Evol.">
        <title>The genome of the myxosporean Thelohanellus kitauei shows adaptations to nutrient acquisition within its fish host.</title>
        <authorList>
            <person name="Yang Y."/>
            <person name="Xiong J."/>
            <person name="Zhou Z."/>
            <person name="Huo F."/>
            <person name="Miao W."/>
            <person name="Ran C."/>
            <person name="Liu Y."/>
            <person name="Zhang J."/>
            <person name="Feng J."/>
            <person name="Wang M."/>
            <person name="Wang M."/>
            <person name="Wang L."/>
            <person name="Yao B."/>
        </authorList>
    </citation>
    <scope>NUCLEOTIDE SEQUENCE [LARGE SCALE GENOMIC DNA]</scope>
    <source>
        <strain evidence="2">Wuqing</strain>
    </source>
</reference>
<dbReference type="OrthoDB" id="68483at2759"/>
<evidence type="ECO:0008006" key="4">
    <source>
        <dbReference type="Google" id="ProtNLM"/>
    </source>
</evidence>
<dbReference type="Proteomes" id="UP000031668">
    <property type="component" value="Unassembled WGS sequence"/>
</dbReference>
<sequence length="106" mass="12113">MDDVGSSEYPFAMRPENMARRLKHNPYVSSDPINSYDRSVDVVIGPLSEFSYRVVDNYIMGRPLGRGAYAEVREMIDHNTLVRRAVKIVSGHSMLKIAFAKFNLFK</sequence>